<dbReference type="SUPFAM" id="SSF52540">
    <property type="entry name" value="P-loop containing nucleoside triphosphate hydrolases"/>
    <property type="match status" value="1"/>
</dbReference>
<dbReference type="PANTHER" id="PTHR24220">
    <property type="entry name" value="IMPORT ATP-BINDING PROTEIN"/>
    <property type="match status" value="1"/>
</dbReference>
<dbReference type="PANTHER" id="PTHR24220:SF685">
    <property type="entry name" value="ABC TRANSPORTER RELATED"/>
    <property type="match status" value="1"/>
</dbReference>
<dbReference type="InterPro" id="IPR027417">
    <property type="entry name" value="P-loop_NTPase"/>
</dbReference>
<dbReference type="GO" id="GO:0098796">
    <property type="term" value="C:membrane protein complex"/>
    <property type="evidence" value="ECO:0007669"/>
    <property type="project" value="UniProtKB-ARBA"/>
</dbReference>
<keyword evidence="6" id="KW-1185">Reference proteome</keyword>
<dbReference type="EMBL" id="PYBV01000002">
    <property type="protein sequence ID" value="PYC76211.1"/>
    <property type="molecule type" value="Genomic_DNA"/>
</dbReference>
<dbReference type="FunFam" id="3.40.50.300:FF:000032">
    <property type="entry name" value="Export ABC transporter ATP-binding protein"/>
    <property type="match status" value="1"/>
</dbReference>
<dbReference type="InterPro" id="IPR003439">
    <property type="entry name" value="ABC_transporter-like_ATP-bd"/>
</dbReference>
<keyword evidence="2" id="KW-0547">Nucleotide-binding</keyword>
<dbReference type="GO" id="GO:0022857">
    <property type="term" value="F:transmembrane transporter activity"/>
    <property type="evidence" value="ECO:0007669"/>
    <property type="project" value="TreeGrafter"/>
</dbReference>
<evidence type="ECO:0000313" key="6">
    <source>
        <dbReference type="Proteomes" id="UP000248333"/>
    </source>
</evidence>
<organism evidence="5 6">
    <name type="scientific">Micromonospora arborensis</name>
    <dbReference type="NCBI Taxonomy" id="2116518"/>
    <lineage>
        <taxon>Bacteria</taxon>
        <taxon>Bacillati</taxon>
        <taxon>Actinomycetota</taxon>
        <taxon>Actinomycetes</taxon>
        <taxon>Micromonosporales</taxon>
        <taxon>Micromonosporaceae</taxon>
        <taxon>Micromonospora</taxon>
    </lineage>
</organism>
<evidence type="ECO:0000256" key="2">
    <source>
        <dbReference type="ARBA" id="ARBA00022741"/>
    </source>
</evidence>
<dbReference type="Pfam" id="PF00005">
    <property type="entry name" value="ABC_tran"/>
    <property type="match status" value="1"/>
</dbReference>
<dbReference type="OrthoDB" id="9802264at2"/>
<dbReference type="GO" id="GO:0016887">
    <property type="term" value="F:ATP hydrolysis activity"/>
    <property type="evidence" value="ECO:0007669"/>
    <property type="project" value="InterPro"/>
</dbReference>
<comment type="caution">
    <text evidence="5">The sequence shown here is derived from an EMBL/GenBank/DDBJ whole genome shotgun (WGS) entry which is preliminary data.</text>
</comment>
<evidence type="ECO:0000256" key="1">
    <source>
        <dbReference type="ARBA" id="ARBA00022448"/>
    </source>
</evidence>
<name>A0A318NWM5_9ACTN</name>
<dbReference type="AlphaFoldDB" id="A0A318NWM5"/>
<feature type="domain" description="ABC transporter" evidence="4">
    <location>
        <begin position="7"/>
        <end position="241"/>
    </location>
</feature>
<sequence>MPSVPVVEISEVTRRFANGVTALAGVSVSFDTGSFTAVMGPSGSGKSTLLQCAAGLDRPTSGRVSLAGQDLTVLSERRLTLLRRDRIGFVFQSFNLMPALTAEQNVALPLRLAGRRPSRSDVLASLAAVGLADRGGHRPGELSGGQQQRVAIARALLTAPTVLFADEPTGALDSRSSEQVLRLLRELVDQRRQTVVMVTHDAHAAAYADRVLFLADGRIDGEILAPTAEAIMMQLARLEAAAC</sequence>
<evidence type="ECO:0000259" key="4">
    <source>
        <dbReference type="PROSITE" id="PS50893"/>
    </source>
</evidence>
<dbReference type="PROSITE" id="PS50893">
    <property type="entry name" value="ABC_TRANSPORTER_2"/>
    <property type="match status" value="1"/>
</dbReference>
<keyword evidence="3" id="KW-0067">ATP-binding</keyword>
<dbReference type="PROSITE" id="PS00211">
    <property type="entry name" value="ABC_TRANSPORTER_1"/>
    <property type="match status" value="1"/>
</dbReference>
<dbReference type="InterPro" id="IPR017911">
    <property type="entry name" value="MacB-like_ATP-bd"/>
</dbReference>
<dbReference type="InterPro" id="IPR015854">
    <property type="entry name" value="ABC_transpr_LolD-like"/>
</dbReference>
<dbReference type="Gene3D" id="3.40.50.300">
    <property type="entry name" value="P-loop containing nucleotide triphosphate hydrolases"/>
    <property type="match status" value="1"/>
</dbReference>
<proteinExistence type="predicted"/>
<dbReference type="Proteomes" id="UP000248333">
    <property type="component" value="Unassembled WGS sequence"/>
</dbReference>
<dbReference type="SMART" id="SM00382">
    <property type="entry name" value="AAA"/>
    <property type="match status" value="1"/>
</dbReference>
<dbReference type="GO" id="GO:0005524">
    <property type="term" value="F:ATP binding"/>
    <property type="evidence" value="ECO:0007669"/>
    <property type="project" value="UniProtKB-KW"/>
</dbReference>
<evidence type="ECO:0000313" key="5">
    <source>
        <dbReference type="EMBL" id="PYC76211.1"/>
    </source>
</evidence>
<dbReference type="GO" id="GO:0005886">
    <property type="term" value="C:plasma membrane"/>
    <property type="evidence" value="ECO:0007669"/>
    <property type="project" value="TreeGrafter"/>
</dbReference>
<dbReference type="InterPro" id="IPR003593">
    <property type="entry name" value="AAA+_ATPase"/>
</dbReference>
<dbReference type="CDD" id="cd03255">
    <property type="entry name" value="ABC_MJ0796_LolCDE_FtsE"/>
    <property type="match status" value="1"/>
</dbReference>
<accession>A0A318NWM5</accession>
<protein>
    <submittedName>
        <fullName evidence="5">ABC transporter</fullName>
    </submittedName>
</protein>
<dbReference type="RefSeq" id="WP_110561810.1">
    <property type="nucleotide sequence ID" value="NZ_PYBV01000002.1"/>
</dbReference>
<keyword evidence="1" id="KW-0813">Transport</keyword>
<gene>
    <name evidence="5" type="ORF">C7C45_01590</name>
</gene>
<evidence type="ECO:0000256" key="3">
    <source>
        <dbReference type="ARBA" id="ARBA00022840"/>
    </source>
</evidence>
<reference evidence="5 6" key="1">
    <citation type="submission" date="2018-03" db="EMBL/GenBank/DDBJ databases">
        <title>Bioinformatic expansion and discovery of thiopeptide antibiotics.</title>
        <authorList>
            <person name="Schwalen C.J."/>
            <person name="Hudson G.A."/>
            <person name="Mitchell D.A."/>
        </authorList>
    </citation>
    <scope>NUCLEOTIDE SEQUENCE [LARGE SCALE GENOMIC DNA]</scope>
    <source>
        <strain evidence="5 6">NRRL 8041</strain>
    </source>
</reference>
<dbReference type="InterPro" id="IPR017871">
    <property type="entry name" value="ABC_transporter-like_CS"/>
</dbReference>